<keyword evidence="1" id="KW-0472">Membrane</keyword>
<comment type="caution">
    <text evidence="2">The sequence shown here is derived from an EMBL/GenBank/DDBJ whole genome shotgun (WGS) entry which is preliminary data.</text>
</comment>
<name>A0A7Y0EIL0_9CLOT</name>
<keyword evidence="1" id="KW-1133">Transmembrane helix</keyword>
<gene>
    <name evidence="2" type="ORF">HBE96_16005</name>
</gene>
<dbReference type="RefSeq" id="WP_169298731.1">
    <property type="nucleotide sequence ID" value="NZ_JABBNI010000035.1"/>
</dbReference>
<proteinExistence type="predicted"/>
<keyword evidence="1" id="KW-0812">Transmembrane</keyword>
<dbReference type="PANTHER" id="PTHR40078">
    <property type="entry name" value="INTEGRAL MEMBRANE PROTEIN-RELATED"/>
    <property type="match status" value="1"/>
</dbReference>
<keyword evidence="3" id="KW-1185">Reference proteome</keyword>
<evidence type="ECO:0000313" key="3">
    <source>
        <dbReference type="Proteomes" id="UP000537131"/>
    </source>
</evidence>
<organism evidence="2 3">
    <name type="scientific">Clostridium muellerianum</name>
    <dbReference type="NCBI Taxonomy" id="2716538"/>
    <lineage>
        <taxon>Bacteria</taxon>
        <taxon>Bacillati</taxon>
        <taxon>Bacillota</taxon>
        <taxon>Clostridia</taxon>
        <taxon>Eubacteriales</taxon>
        <taxon>Clostridiaceae</taxon>
        <taxon>Clostridium</taxon>
    </lineage>
</organism>
<sequence>MRNMEITKEYIKRYLLLIVGLFIIAVGTALSTKARLGTTPISSIPLVLSLGLPWSMGEITIVLQMVFVAFQIVILRREYQLFQLLQLVVGVLFGYFTDFALHFISGIQINSYFVQWLVCIVSIFVIALGVFLEVKANVVMLAGEGLVKAISQKTHKDFGKTKVCFDIALIIISVIASACMFHKLNGVREGTIASALLVGRIVSYYDKRLN</sequence>
<dbReference type="AlphaFoldDB" id="A0A7Y0EIL0"/>
<accession>A0A7Y0EIL0</accession>
<reference evidence="2 3" key="1">
    <citation type="submission" date="2020-06" db="EMBL/GenBank/DDBJ databases">
        <title>Complete Genome Sequence of Clostridium muelleri sp. nov. P21T, an Acid-Alcohol Producing Acetogen Isolated from Old Hay.</title>
        <authorList>
            <person name="Duncan K.E."/>
            <person name="Tanner R.S."/>
        </authorList>
    </citation>
    <scope>NUCLEOTIDE SEQUENCE [LARGE SCALE GENOMIC DNA]</scope>
    <source>
        <strain evidence="2 3">P21</strain>
    </source>
</reference>
<protein>
    <submittedName>
        <fullName evidence="2">YitT family protein</fullName>
    </submittedName>
</protein>
<feature type="transmembrane region" description="Helical" evidence="1">
    <location>
        <begin position="55"/>
        <end position="75"/>
    </location>
</feature>
<evidence type="ECO:0000313" key="2">
    <source>
        <dbReference type="EMBL" id="NMM64134.1"/>
    </source>
</evidence>
<evidence type="ECO:0000256" key="1">
    <source>
        <dbReference type="SAM" id="Phobius"/>
    </source>
</evidence>
<dbReference type="Proteomes" id="UP000537131">
    <property type="component" value="Unassembled WGS sequence"/>
</dbReference>
<dbReference type="EMBL" id="JABBNI010000035">
    <property type="protein sequence ID" value="NMM64134.1"/>
    <property type="molecule type" value="Genomic_DNA"/>
</dbReference>
<feature type="transmembrane region" description="Helical" evidence="1">
    <location>
        <begin position="113"/>
        <end position="132"/>
    </location>
</feature>
<dbReference type="PANTHER" id="PTHR40078:SF1">
    <property type="entry name" value="INTEGRAL MEMBRANE PROTEIN"/>
    <property type="match status" value="1"/>
</dbReference>
<dbReference type="Pfam" id="PF19700">
    <property type="entry name" value="DUF6198"/>
    <property type="match status" value="1"/>
</dbReference>
<feature type="transmembrane region" description="Helical" evidence="1">
    <location>
        <begin position="87"/>
        <end position="107"/>
    </location>
</feature>
<feature type="transmembrane region" description="Helical" evidence="1">
    <location>
        <begin position="163"/>
        <end position="184"/>
    </location>
</feature>
<dbReference type="InterPro" id="IPR038750">
    <property type="entry name" value="YczE/YyaS-like"/>
</dbReference>